<sequence length="1096" mass="124986">MGTSHLWFIDRDGRVFLFNLRDKSWRHISTPKLGSRNCFKRVSAVEQCAWAISASQQPYLFVHSTELPIRVKVQTYENQRWGIYGGWKATEKSILMKHTDRWGWSSKNGKLHLPKESFQLPSVEWIWEGDWYIDHGIEVDNEGWQYAVDFPATYRPKNFALACVRRRLWSRYYRFDGYDQWIKVPGLSEDPCQQPFQDIAVGGTAIPGQEPGYLAVWAVTFQGKVVYRSGISEKCPEGDKWIEIPSPQVSITQLSVSPSGIVWGVTWEGVAVVRSGVTCYEPFGTMWEKVASPDVPQELGPCRLLQVSAGLNSVWALTKDGQVWFRKGLSRANGQENAVTGSKWVEMVGKFSLITVGLNDQVFALSTLGDHIYFRTDVTPDELVGRTWKVIDISKPQMPRSESTGSDMASYDGTTFGNNQSETLCSFTESDDSYSAQSTSNLPCNIEFLTWLSSGACQVDAAFFTEVSGSLLSSAYSMSLISLSSRDAAWRKTVIQRLRTRDAKESPTCDKLYEEAVSQGEWWKKGHFQLLFDANSNMWCHCLFKLDPGGEDRQGALLCYFEKNSNYEEMRIPLHDITCVCVLHKMSRNHCFAIHTPVRTQQRNPLVIHTGNEKDLNDWVTSLSGAVSRVHNRKGPASPRAIWATTRYGDVFFCETPLVESEVQPAHLFWHQIGGHMDKVESGAAGVVWGISFDGLPFYYTGGYGGGIFAGFESSVLGIHQQEDYEWHYIFENQRWNPLEGYSDRRLPSDRWNWSDESGVYERTREGYSLPSSQWQWLDEPWTVETKPNVTDKDGWQYAVDFPRSYHRERGWNDYVRRRRWKRKAKLTTTGPWMNVTPQVRLRDVSIQMDVYDGSVAVWAVGTKGDVLYRHGVTEDCPQGTAWEHILTDLPFISISVGCKRRVWGIAENGTAYFRAGFGENNITGTRWFHISEKPPHLYQVSAGATSVWAREKNGTCWYRQYITDSYPEGTSWLSQQFKVTSLSIGPNNQAWMINRNAIERRYKVTQIDPLGRGWEVVLSDHWRHISVRAAFGTEEFGEIDEAEEAIKEVQFSQPSSLLTPVDLSEVDIYSMYSRNDTPQTTPASELDEDELYEGT</sequence>
<dbReference type="SMART" id="SM00693">
    <property type="entry name" value="DysFN"/>
    <property type="match status" value="2"/>
</dbReference>
<comment type="similarity">
    <text evidence="2">Belongs to the TECPR1 family.</text>
</comment>
<gene>
    <name evidence="7" type="ORF">PLOB_00036070</name>
</gene>
<dbReference type="InterPro" id="IPR006624">
    <property type="entry name" value="Beta-propeller_rpt_TECPR"/>
</dbReference>
<name>A0ABN8P569_9CNID</name>
<proteinExistence type="inferred from homology"/>
<feature type="domain" description="PH" evidence="6">
    <location>
        <begin position="515"/>
        <end position="628"/>
    </location>
</feature>
<dbReference type="InterPro" id="IPR011993">
    <property type="entry name" value="PH-like_dom_sf"/>
</dbReference>
<evidence type="ECO:0000313" key="7">
    <source>
        <dbReference type="EMBL" id="CAH3132675.1"/>
    </source>
</evidence>
<feature type="region of interest" description="Disordered" evidence="5">
    <location>
        <begin position="1073"/>
        <end position="1096"/>
    </location>
</feature>
<reference evidence="7 8" key="1">
    <citation type="submission" date="2022-05" db="EMBL/GenBank/DDBJ databases">
        <authorList>
            <consortium name="Genoscope - CEA"/>
            <person name="William W."/>
        </authorList>
    </citation>
    <scope>NUCLEOTIDE SEQUENCE [LARGE SCALE GENOMIC DNA]</scope>
</reference>
<dbReference type="SMART" id="SM00233">
    <property type="entry name" value="PH"/>
    <property type="match status" value="1"/>
</dbReference>
<dbReference type="Proteomes" id="UP001159405">
    <property type="component" value="Unassembled WGS sequence"/>
</dbReference>
<accession>A0ABN8P569</accession>
<dbReference type="SMART" id="SM00694">
    <property type="entry name" value="DysFC"/>
    <property type="match status" value="2"/>
</dbReference>
<dbReference type="InterPro" id="IPR001849">
    <property type="entry name" value="PH_domain"/>
</dbReference>
<evidence type="ECO:0000256" key="4">
    <source>
        <dbReference type="ARBA" id="ARBA00022737"/>
    </source>
</evidence>
<feature type="compositionally biased region" description="Polar residues" evidence="5">
    <location>
        <begin position="1073"/>
        <end position="1084"/>
    </location>
</feature>
<evidence type="ECO:0000259" key="6">
    <source>
        <dbReference type="PROSITE" id="PS50003"/>
    </source>
</evidence>
<protein>
    <recommendedName>
        <fullName evidence="3">Tectonin beta-propeller repeat-containing protein 1</fullName>
    </recommendedName>
</protein>
<dbReference type="Gene3D" id="2.30.29.30">
    <property type="entry name" value="Pleckstrin-homology domain (PH domain)/Phosphotyrosine-binding domain (PTB)"/>
    <property type="match status" value="1"/>
</dbReference>
<dbReference type="Pfam" id="PF06462">
    <property type="entry name" value="Hyd_WA"/>
    <property type="match status" value="4"/>
</dbReference>
<organism evidence="7 8">
    <name type="scientific">Porites lobata</name>
    <dbReference type="NCBI Taxonomy" id="104759"/>
    <lineage>
        <taxon>Eukaryota</taxon>
        <taxon>Metazoa</taxon>
        <taxon>Cnidaria</taxon>
        <taxon>Anthozoa</taxon>
        <taxon>Hexacorallia</taxon>
        <taxon>Scleractinia</taxon>
        <taxon>Fungiina</taxon>
        <taxon>Poritidae</taxon>
        <taxon>Porites</taxon>
    </lineage>
</organism>
<feature type="compositionally biased region" description="Acidic residues" evidence="5">
    <location>
        <begin position="1086"/>
        <end position="1096"/>
    </location>
</feature>
<dbReference type="Pfam" id="PF00169">
    <property type="entry name" value="PH"/>
    <property type="match status" value="1"/>
</dbReference>
<dbReference type="PANTHER" id="PTHR23250:SF1">
    <property type="entry name" value="TECTONIN BETA-PROPELLER REPEAT-CONTAINING PROTEIN 1"/>
    <property type="match status" value="1"/>
</dbReference>
<comment type="caution">
    <text evidence="7">The sequence shown here is derived from an EMBL/GenBank/DDBJ whole genome shotgun (WGS) entry which is preliminary data.</text>
</comment>
<dbReference type="InterPro" id="IPR006614">
    <property type="entry name" value="Peroxin/Ferlin"/>
</dbReference>
<dbReference type="PANTHER" id="PTHR23250">
    <property type="entry name" value="DYSFERLIN-RELATED"/>
    <property type="match status" value="1"/>
</dbReference>
<dbReference type="Pfam" id="PF19193">
    <property type="entry name" value="Tectonin"/>
    <property type="match status" value="1"/>
</dbReference>
<evidence type="ECO:0000256" key="5">
    <source>
        <dbReference type="SAM" id="MobiDB-lite"/>
    </source>
</evidence>
<evidence type="ECO:0000256" key="2">
    <source>
        <dbReference type="ARBA" id="ARBA00005966"/>
    </source>
</evidence>
<comment type="subcellular location">
    <subcellularLocation>
        <location evidence="1">Cytoplasmic vesicle</location>
        <location evidence="1">Autophagosome membrane</location>
    </subcellularLocation>
</comment>
<dbReference type="SUPFAM" id="SSF50729">
    <property type="entry name" value="PH domain-like"/>
    <property type="match status" value="1"/>
</dbReference>
<dbReference type="EMBL" id="CALNXK010000051">
    <property type="protein sequence ID" value="CAH3132675.1"/>
    <property type="molecule type" value="Genomic_DNA"/>
</dbReference>
<dbReference type="SMART" id="SM00706">
    <property type="entry name" value="TECPR"/>
    <property type="match status" value="9"/>
</dbReference>
<evidence type="ECO:0000256" key="3">
    <source>
        <dbReference type="ARBA" id="ARBA00016409"/>
    </source>
</evidence>
<keyword evidence="4" id="KW-0677">Repeat</keyword>
<evidence type="ECO:0000256" key="1">
    <source>
        <dbReference type="ARBA" id="ARBA00004652"/>
    </source>
</evidence>
<dbReference type="PROSITE" id="PS50003">
    <property type="entry name" value="PH_DOMAIN"/>
    <property type="match status" value="1"/>
</dbReference>
<dbReference type="InterPro" id="IPR010482">
    <property type="entry name" value="TECPR1-like_DysF"/>
</dbReference>
<dbReference type="Pfam" id="PF06398">
    <property type="entry name" value="Pex24p"/>
    <property type="match status" value="1"/>
</dbReference>
<keyword evidence="8" id="KW-1185">Reference proteome</keyword>
<evidence type="ECO:0000313" key="8">
    <source>
        <dbReference type="Proteomes" id="UP001159405"/>
    </source>
</evidence>
<dbReference type="InterPro" id="IPR051513">
    <property type="entry name" value="Tectonin_beta-prop"/>
</dbReference>